<reference evidence="5" key="1">
    <citation type="journal article" date="2021" name="Proc. Natl. Acad. Sci. U.S.A.">
        <title>A Catalog of Tens of Thousands of Viruses from Human Metagenomes Reveals Hidden Associations with Chronic Diseases.</title>
        <authorList>
            <person name="Tisza M.J."/>
            <person name="Buck C.B."/>
        </authorList>
    </citation>
    <scope>NUCLEOTIDE SEQUENCE</scope>
    <source>
        <strain evidence="5">Ctsip2</strain>
    </source>
</reference>
<accession>A0A8S5N6A9</accession>
<dbReference type="SUPFAM" id="SSF46894">
    <property type="entry name" value="C-terminal effector domain of the bipartite response regulators"/>
    <property type="match status" value="1"/>
</dbReference>
<keyword evidence="2" id="KW-0238">DNA-binding</keyword>
<dbReference type="Pfam" id="PF00196">
    <property type="entry name" value="GerE"/>
    <property type="match status" value="1"/>
</dbReference>
<organism evidence="5">
    <name type="scientific">Myoviridae sp. ctsip2</name>
    <dbReference type="NCBI Taxonomy" id="2826705"/>
    <lineage>
        <taxon>Viruses</taxon>
        <taxon>Duplodnaviria</taxon>
        <taxon>Heunggongvirae</taxon>
        <taxon>Uroviricota</taxon>
        <taxon>Caudoviricetes</taxon>
    </lineage>
</organism>
<name>A0A8S5N6A9_9CAUD</name>
<dbReference type="PROSITE" id="PS00622">
    <property type="entry name" value="HTH_LUXR_1"/>
    <property type="match status" value="1"/>
</dbReference>
<feature type="domain" description="HTH luxR-type" evidence="4">
    <location>
        <begin position="32"/>
        <end position="96"/>
    </location>
</feature>
<dbReference type="SMART" id="SM00421">
    <property type="entry name" value="HTH_LUXR"/>
    <property type="match status" value="1"/>
</dbReference>
<evidence type="ECO:0000313" key="5">
    <source>
        <dbReference type="EMBL" id="DAD89802.1"/>
    </source>
</evidence>
<sequence length="101" mass="11974">MSKALGISERRIRDFLFYHKLEYQKVCQHYRRTLTDRENEIMELVSRGLNNEEIGAKLCISVNTVRTHIKNIYQKYGLTSYGKEKAVFRVRAVLRYQQGSD</sequence>
<evidence type="ECO:0000256" key="3">
    <source>
        <dbReference type="ARBA" id="ARBA00023163"/>
    </source>
</evidence>
<dbReference type="PANTHER" id="PTHR44688:SF16">
    <property type="entry name" value="DNA-BINDING TRANSCRIPTIONAL ACTIVATOR DEVR_DOSR"/>
    <property type="match status" value="1"/>
</dbReference>
<keyword evidence="3" id="KW-0804">Transcription</keyword>
<dbReference type="EMBL" id="BK015070">
    <property type="protein sequence ID" value="DAD89802.1"/>
    <property type="molecule type" value="Genomic_DNA"/>
</dbReference>
<evidence type="ECO:0000259" key="4">
    <source>
        <dbReference type="PROSITE" id="PS50043"/>
    </source>
</evidence>
<dbReference type="GO" id="GO:0006355">
    <property type="term" value="P:regulation of DNA-templated transcription"/>
    <property type="evidence" value="ECO:0007669"/>
    <property type="project" value="InterPro"/>
</dbReference>
<dbReference type="PRINTS" id="PR00038">
    <property type="entry name" value="HTHLUXR"/>
</dbReference>
<dbReference type="PROSITE" id="PS50043">
    <property type="entry name" value="HTH_LUXR_2"/>
    <property type="match status" value="1"/>
</dbReference>
<dbReference type="InterPro" id="IPR000792">
    <property type="entry name" value="Tscrpt_reg_LuxR_C"/>
</dbReference>
<protein>
    <submittedName>
        <fullName evidence="5">Helix-turn-helix protein</fullName>
    </submittedName>
</protein>
<evidence type="ECO:0000256" key="1">
    <source>
        <dbReference type="ARBA" id="ARBA00023015"/>
    </source>
</evidence>
<dbReference type="PANTHER" id="PTHR44688">
    <property type="entry name" value="DNA-BINDING TRANSCRIPTIONAL ACTIVATOR DEVR_DOSR"/>
    <property type="match status" value="1"/>
</dbReference>
<evidence type="ECO:0000256" key="2">
    <source>
        <dbReference type="ARBA" id="ARBA00023125"/>
    </source>
</evidence>
<dbReference type="CDD" id="cd06170">
    <property type="entry name" value="LuxR_C_like"/>
    <property type="match status" value="1"/>
</dbReference>
<keyword evidence="1" id="KW-0805">Transcription regulation</keyword>
<dbReference type="InterPro" id="IPR016032">
    <property type="entry name" value="Sig_transdc_resp-reg_C-effctor"/>
</dbReference>
<dbReference type="Gene3D" id="1.10.10.10">
    <property type="entry name" value="Winged helix-like DNA-binding domain superfamily/Winged helix DNA-binding domain"/>
    <property type="match status" value="1"/>
</dbReference>
<dbReference type="InterPro" id="IPR036388">
    <property type="entry name" value="WH-like_DNA-bd_sf"/>
</dbReference>
<proteinExistence type="predicted"/>
<dbReference type="GO" id="GO:0003677">
    <property type="term" value="F:DNA binding"/>
    <property type="evidence" value="ECO:0007669"/>
    <property type="project" value="UniProtKB-KW"/>
</dbReference>